<evidence type="ECO:0000313" key="18">
    <source>
        <dbReference type="Proteomes" id="UP000320672"/>
    </source>
</evidence>
<gene>
    <name evidence="17" type="primary">mro_1</name>
    <name evidence="17" type="ORF">FF011L_14860</name>
</gene>
<evidence type="ECO:0000256" key="1">
    <source>
        <dbReference type="ARBA" id="ARBA00001614"/>
    </source>
</evidence>
<evidence type="ECO:0000256" key="14">
    <source>
        <dbReference type="PIRSR" id="PIRSR005096-2"/>
    </source>
</evidence>
<keyword evidence="10 12" id="KW-0413">Isomerase</keyword>
<evidence type="ECO:0000256" key="4">
    <source>
        <dbReference type="ARBA" id="ARBA00006206"/>
    </source>
</evidence>
<evidence type="ECO:0000256" key="3">
    <source>
        <dbReference type="ARBA" id="ARBA00005028"/>
    </source>
</evidence>
<keyword evidence="16" id="KW-0732">Signal</keyword>
<dbReference type="InterPro" id="IPR015443">
    <property type="entry name" value="Aldose_1-epimerase"/>
</dbReference>
<feature type="active site" description="Proton acceptor" evidence="13">
    <location>
        <position position="332"/>
    </location>
</feature>
<evidence type="ECO:0000256" key="10">
    <source>
        <dbReference type="ARBA" id="ARBA00023235"/>
    </source>
</evidence>
<evidence type="ECO:0000256" key="2">
    <source>
        <dbReference type="ARBA" id="ARBA00004496"/>
    </source>
</evidence>
<feature type="binding site" evidence="15">
    <location>
        <begin position="198"/>
        <end position="200"/>
    </location>
    <ligand>
        <name>beta-D-galactose</name>
        <dbReference type="ChEBI" id="CHEBI:27667"/>
    </ligand>
</feature>
<dbReference type="GO" id="GO:0005737">
    <property type="term" value="C:cytoplasm"/>
    <property type="evidence" value="ECO:0007669"/>
    <property type="project" value="UniProtKB-SubCell"/>
</dbReference>
<dbReference type="CDD" id="cd09019">
    <property type="entry name" value="galactose_mutarotase_like"/>
    <property type="match status" value="1"/>
</dbReference>
<keyword evidence="9" id="KW-0597">Phosphoprotein</keyword>
<dbReference type="KEGG" id="rml:FF011L_14860"/>
<feature type="chain" id="PRO_5022187062" description="Aldose 1-epimerase" evidence="16">
    <location>
        <begin position="19"/>
        <end position="369"/>
    </location>
</feature>
<evidence type="ECO:0000256" key="12">
    <source>
        <dbReference type="PIRNR" id="PIRNR005096"/>
    </source>
</evidence>
<reference evidence="17 18" key="1">
    <citation type="submission" date="2019-02" db="EMBL/GenBank/DDBJ databases">
        <title>Deep-cultivation of Planctomycetes and their phenomic and genomic characterization uncovers novel biology.</title>
        <authorList>
            <person name="Wiegand S."/>
            <person name="Jogler M."/>
            <person name="Boedeker C."/>
            <person name="Pinto D."/>
            <person name="Vollmers J."/>
            <person name="Rivas-Marin E."/>
            <person name="Kohn T."/>
            <person name="Peeters S.H."/>
            <person name="Heuer A."/>
            <person name="Rast P."/>
            <person name="Oberbeckmann S."/>
            <person name="Bunk B."/>
            <person name="Jeske O."/>
            <person name="Meyerdierks A."/>
            <person name="Storesund J.E."/>
            <person name="Kallscheuer N."/>
            <person name="Luecker S."/>
            <person name="Lage O.M."/>
            <person name="Pohl T."/>
            <person name="Merkel B.J."/>
            <person name="Hornburger P."/>
            <person name="Mueller R.-W."/>
            <person name="Bruemmer F."/>
            <person name="Labrenz M."/>
            <person name="Spormann A.M."/>
            <person name="Op den Camp H."/>
            <person name="Overmann J."/>
            <person name="Amann R."/>
            <person name="Jetten M.S.M."/>
            <person name="Mascher T."/>
            <person name="Medema M.H."/>
            <person name="Devos D.P."/>
            <person name="Kaster A.-K."/>
            <person name="Ovreas L."/>
            <person name="Rohde M."/>
            <person name="Galperin M.Y."/>
            <person name="Jogler C."/>
        </authorList>
    </citation>
    <scope>NUCLEOTIDE SEQUENCE [LARGE SCALE GENOMIC DNA]</scope>
    <source>
        <strain evidence="17 18">FF011L</strain>
    </source>
</reference>
<dbReference type="GO" id="GO:0006006">
    <property type="term" value="P:glucose metabolic process"/>
    <property type="evidence" value="ECO:0007669"/>
    <property type="project" value="TreeGrafter"/>
</dbReference>
<comment type="catalytic activity">
    <reaction evidence="1 12">
        <text>alpha-D-glucose = beta-D-glucose</text>
        <dbReference type="Rhea" id="RHEA:10264"/>
        <dbReference type="ChEBI" id="CHEBI:15903"/>
        <dbReference type="ChEBI" id="CHEBI:17925"/>
        <dbReference type="EC" id="5.1.3.3"/>
    </reaction>
</comment>
<dbReference type="EC" id="5.1.3.3" evidence="6 12"/>
<dbReference type="PANTHER" id="PTHR10091">
    <property type="entry name" value="ALDOSE-1-EPIMERASE"/>
    <property type="match status" value="1"/>
</dbReference>
<evidence type="ECO:0000256" key="11">
    <source>
        <dbReference type="ARBA" id="ARBA00023277"/>
    </source>
</evidence>
<dbReference type="SUPFAM" id="SSF74650">
    <property type="entry name" value="Galactose mutarotase-like"/>
    <property type="match status" value="1"/>
</dbReference>
<feature type="binding site" evidence="14">
    <location>
        <position position="268"/>
    </location>
    <ligand>
        <name>beta-D-galactose</name>
        <dbReference type="ChEBI" id="CHEBI:27667"/>
    </ligand>
</feature>
<keyword evidence="11 12" id="KW-0119">Carbohydrate metabolism</keyword>
<evidence type="ECO:0000256" key="6">
    <source>
        <dbReference type="ARBA" id="ARBA00013185"/>
    </source>
</evidence>
<dbReference type="PROSITE" id="PS00545">
    <property type="entry name" value="ALDOSE_1_EPIMERASE"/>
    <property type="match status" value="1"/>
</dbReference>
<evidence type="ECO:0000256" key="7">
    <source>
        <dbReference type="ARBA" id="ARBA00014165"/>
    </source>
</evidence>
<sequence length="369" mass="40604" precursor="true">MLPVLCFLLLFSTTPALAKVTESPFGKTATGEKVQQFTITNSHGLSVNIITRGATLQSLIVPDKEGKLEDILLGFDSVAGYESEDNQYFSCTVGRVCNRIGNAQFELFGETYKLHANDGNNTLHGGGARSLDKVVWKASLPEDQENTVELTYFSPDGEEGFPGNVHFSVRYSLTEKNALAISYKATTDMETPINMTNHAYFNLSGAGAETVLDHILQIDADQITPTDDELIPTGEFADVEGTALDFREPTVIGERIAAVDKTAAIGYDHNWVLNHQNRGVRKVATLEHPSNGRMIHVVTDQPGLQFYSGNFLKGQEGKGGKTYAHRSAICLETQFYPDSVHHEDFPSIILVPGETYSQTTLYQFKVKED</sequence>
<dbReference type="PANTHER" id="PTHR10091:SF0">
    <property type="entry name" value="GALACTOSE MUTAROTASE"/>
    <property type="match status" value="1"/>
</dbReference>
<dbReference type="InterPro" id="IPR008183">
    <property type="entry name" value="Aldose_1/G6P_1-epimerase"/>
</dbReference>
<dbReference type="UniPathway" id="UPA00242"/>
<evidence type="ECO:0000256" key="13">
    <source>
        <dbReference type="PIRSR" id="PIRSR005096-1"/>
    </source>
</evidence>
<feature type="signal peptide" evidence="16">
    <location>
        <begin position="1"/>
        <end position="18"/>
    </location>
</feature>
<dbReference type="Pfam" id="PF01263">
    <property type="entry name" value="Aldose_epim"/>
    <property type="match status" value="1"/>
</dbReference>
<dbReference type="InterPro" id="IPR047215">
    <property type="entry name" value="Galactose_mutarotase-like"/>
</dbReference>
<evidence type="ECO:0000256" key="15">
    <source>
        <dbReference type="PIRSR" id="PIRSR005096-3"/>
    </source>
</evidence>
<dbReference type="GO" id="GO:0004034">
    <property type="term" value="F:aldose 1-epimerase activity"/>
    <property type="evidence" value="ECO:0007669"/>
    <property type="project" value="UniProtKB-EC"/>
</dbReference>
<dbReference type="GO" id="GO:0030246">
    <property type="term" value="F:carbohydrate binding"/>
    <property type="evidence" value="ECO:0007669"/>
    <property type="project" value="InterPro"/>
</dbReference>
<dbReference type="GO" id="GO:0033499">
    <property type="term" value="P:galactose catabolic process via UDP-galactose, Leloir pathway"/>
    <property type="evidence" value="ECO:0007669"/>
    <property type="project" value="TreeGrafter"/>
</dbReference>
<dbReference type="Proteomes" id="UP000320672">
    <property type="component" value="Chromosome"/>
</dbReference>
<dbReference type="EMBL" id="CP036262">
    <property type="protein sequence ID" value="QDS92737.1"/>
    <property type="molecule type" value="Genomic_DNA"/>
</dbReference>
<dbReference type="PIRSF" id="PIRSF005096">
    <property type="entry name" value="GALM"/>
    <property type="match status" value="1"/>
</dbReference>
<evidence type="ECO:0000313" key="17">
    <source>
        <dbReference type="EMBL" id="QDS92737.1"/>
    </source>
</evidence>
<comment type="subcellular location">
    <subcellularLocation>
        <location evidence="2">Cytoplasm</location>
    </subcellularLocation>
</comment>
<dbReference type="InterPro" id="IPR011013">
    <property type="entry name" value="Gal_mutarotase_sf_dom"/>
</dbReference>
<keyword evidence="8" id="KW-0963">Cytoplasm</keyword>
<comment type="pathway">
    <text evidence="3 12">Carbohydrate metabolism; hexose metabolism.</text>
</comment>
<evidence type="ECO:0000256" key="9">
    <source>
        <dbReference type="ARBA" id="ARBA00022553"/>
    </source>
</evidence>
<dbReference type="InterPro" id="IPR014718">
    <property type="entry name" value="GH-type_carb-bd"/>
</dbReference>
<organism evidence="17 18">
    <name type="scientific">Roseimaritima multifibrata</name>
    <dbReference type="NCBI Taxonomy" id="1930274"/>
    <lineage>
        <taxon>Bacteria</taxon>
        <taxon>Pseudomonadati</taxon>
        <taxon>Planctomycetota</taxon>
        <taxon>Planctomycetia</taxon>
        <taxon>Pirellulales</taxon>
        <taxon>Pirellulaceae</taxon>
        <taxon>Roseimaritima</taxon>
    </lineage>
</organism>
<dbReference type="NCBIfam" id="NF008277">
    <property type="entry name" value="PRK11055.1"/>
    <property type="match status" value="1"/>
</dbReference>
<keyword evidence="18" id="KW-1185">Reference proteome</keyword>
<feature type="binding site" evidence="15">
    <location>
        <begin position="98"/>
        <end position="99"/>
    </location>
    <ligand>
        <name>beta-D-galactose</name>
        <dbReference type="ChEBI" id="CHEBI:27667"/>
    </ligand>
</feature>
<comment type="subunit">
    <text evidence="5">Monomer.</text>
</comment>
<accession>A0A517MD79</accession>
<evidence type="ECO:0000256" key="16">
    <source>
        <dbReference type="SAM" id="SignalP"/>
    </source>
</evidence>
<evidence type="ECO:0000256" key="8">
    <source>
        <dbReference type="ARBA" id="ARBA00022490"/>
    </source>
</evidence>
<proteinExistence type="inferred from homology"/>
<protein>
    <recommendedName>
        <fullName evidence="7 12">Aldose 1-epimerase</fullName>
        <ecNumber evidence="6 12">5.1.3.3</ecNumber>
    </recommendedName>
</protein>
<dbReference type="InterPro" id="IPR018052">
    <property type="entry name" value="Ald1_epimerase_CS"/>
</dbReference>
<comment type="similarity">
    <text evidence="4 12">Belongs to the aldose epimerase family.</text>
</comment>
<dbReference type="RefSeq" id="WP_246109897.1">
    <property type="nucleotide sequence ID" value="NZ_CP036262.1"/>
</dbReference>
<evidence type="ECO:0000256" key="5">
    <source>
        <dbReference type="ARBA" id="ARBA00011245"/>
    </source>
</evidence>
<feature type="active site" description="Proton donor" evidence="13">
    <location>
        <position position="198"/>
    </location>
</feature>
<dbReference type="Gene3D" id="2.70.98.10">
    <property type="match status" value="1"/>
</dbReference>
<dbReference type="FunFam" id="2.70.98.10:FF:000003">
    <property type="entry name" value="Aldose 1-epimerase"/>
    <property type="match status" value="1"/>
</dbReference>
<dbReference type="AlphaFoldDB" id="A0A517MD79"/>
<name>A0A517MD79_9BACT</name>